<feature type="transmembrane region" description="Helical" evidence="6">
    <location>
        <begin position="208"/>
        <end position="225"/>
    </location>
</feature>
<feature type="transmembrane region" description="Helical" evidence="6">
    <location>
        <begin position="53"/>
        <end position="74"/>
    </location>
</feature>
<proteinExistence type="inferred from homology"/>
<evidence type="ECO:0000313" key="8">
    <source>
        <dbReference type="Proteomes" id="UP001285263"/>
    </source>
</evidence>
<evidence type="ECO:0000313" key="7">
    <source>
        <dbReference type="EMBL" id="MDY0748338.1"/>
    </source>
</evidence>
<feature type="transmembrane region" description="Helical" evidence="6">
    <location>
        <begin position="273"/>
        <end position="292"/>
    </location>
</feature>
<dbReference type="Proteomes" id="UP001285263">
    <property type="component" value="Unassembled WGS sequence"/>
</dbReference>
<dbReference type="Pfam" id="PF02133">
    <property type="entry name" value="Transp_cyt_pur"/>
    <property type="match status" value="1"/>
</dbReference>
<feature type="transmembrane region" description="Helical" evidence="6">
    <location>
        <begin position="401"/>
        <end position="422"/>
    </location>
</feature>
<evidence type="ECO:0000256" key="4">
    <source>
        <dbReference type="ARBA" id="ARBA00022989"/>
    </source>
</evidence>
<dbReference type="PANTHER" id="PTHR30569:SF0">
    <property type="entry name" value="CYTOSINE PERMEASE"/>
    <property type="match status" value="1"/>
</dbReference>
<protein>
    <submittedName>
        <fullName evidence="7">Cytosine permease</fullName>
    </submittedName>
</protein>
<gene>
    <name evidence="7" type="ORF">SNE35_27820</name>
</gene>
<feature type="transmembrane region" description="Helical" evidence="6">
    <location>
        <begin position="378"/>
        <end position="395"/>
    </location>
</feature>
<evidence type="ECO:0000256" key="3">
    <source>
        <dbReference type="ARBA" id="ARBA00022692"/>
    </source>
</evidence>
<comment type="subcellular location">
    <subcellularLocation>
        <location evidence="1">Membrane</location>
        <topology evidence="1">Multi-pass membrane protein</topology>
    </subcellularLocation>
</comment>
<feature type="transmembrane region" description="Helical" evidence="6">
    <location>
        <begin position="322"/>
        <end position="339"/>
    </location>
</feature>
<evidence type="ECO:0000256" key="1">
    <source>
        <dbReference type="ARBA" id="ARBA00004141"/>
    </source>
</evidence>
<name>A0ABU5DRH4_9BURK</name>
<feature type="transmembrane region" description="Helical" evidence="6">
    <location>
        <begin position="26"/>
        <end position="47"/>
    </location>
</feature>
<keyword evidence="3 6" id="KW-0812">Transmembrane</keyword>
<reference evidence="7 8" key="1">
    <citation type="submission" date="2023-11" db="EMBL/GenBank/DDBJ databases">
        <title>Paucibacter sp. nov., isolated from fresh soil in Korea.</title>
        <authorList>
            <person name="Le N.T.T."/>
        </authorList>
    </citation>
    <scope>NUCLEOTIDE SEQUENCE [LARGE SCALE GENOMIC DNA]</scope>
    <source>
        <strain evidence="7 8">R3-3</strain>
    </source>
</reference>
<feature type="transmembrane region" description="Helical" evidence="6">
    <location>
        <begin position="171"/>
        <end position="188"/>
    </location>
</feature>
<feature type="transmembrane region" description="Helical" evidence="6">
    <location>
        <begin position="246"/>
        <end position="267"/>
    </location>
</feature>
<dbReference type="RefSeq" id="WP_320426310.1">
    <property type="nucleotide sequence ID" value="NZ_JAXCLA010000010.1"/>
</dbReference>
<feature type="transmembrane region" description="Helical" evidence="6">
    <location>
        <begin position="138"/>
        <end position="164"/>
    </location>
</feature>
<sequence>MAHDDNNTTSNSIPAQQRVFGLGDHMALWFSLGVGLLVMQVGAYLMPALSVPQALAVVLVGSALGAGLLAWVASLGCRHGLSTAQLIGASLGQRFAALPVGLNIIQLLGWTAFELVVMRDGTVALTRQLSGAGGAEPAWLPTVATLAWGTLLVALAAGSMVTLVRRFVSRFGLPLVVLSLLWLSWQFGRSIAAQGFDAWWHRPGDGSMGLLAALDLVIAMPVSWLPLVADYARYGRTPGGALRGTWLGYVLANVWCYALGVLIVSAVPPGTDLVAALLLAQGGLLAFGLILIDETDNAYGDVHSGAVSVNFLAAKFFGVRRAGMVLAVIATGCALVLPMHSLEPFLLMLSSVFVPLFGVVLSQVAGRGEMPVETPWRWGPALVWLLGIGCFHAIEQLRPEWGSALPSLALTLVLGSLVRLAANEPHARYSSAR</sequence>
<dbReference type="EMBL" id="JAXCLA010000010">
    <property type="protein sequence ID" value="MDY0748338.1"/>
    <property type="molecule type" value="Genomic_DNA"/>
</dbReference>
<dbReference type="InterPro" id="IPR030191">
    <property type="entry name" value="CodB"/>
</dbReference>
<comment type="caution">
    <text evidence="7">The sequence shown here is derived from an EMBL/GenBank/DDBJ whole genome shotgun (WGS) entry which is preliminary data.</text>
</comment>
<evidence type="ECO:0000256" key="5">
    <source>
        <dbReference type="ARBA" id="ARBA00023136"/>
    </source>
</evidence>
<accession>A0ABU5DRH4</accession>
<comment type="similarity">
    <text evidence="2">Belongs to the purine-cytosine permease (2.A.39) family.</text>
</comment>
<dbReference type="Gene3D" id="1.10.4160.10">
    <property type="entry name" value="Hydantoin permease"/>
    <property type="match status" value="1"/>
</dbReference>
<dbReference type="InterPro" id="IPR001248">
    <property type="entry name" value="Pur-cyt_permease"/>
</dbReference>
<keyword evidence="8" id="KW-1185">Reference proteome</keyword>
<feature type="transmembrane region" description="Helical" evidence="6">
    <location>
        <begin position="95"/>
        <end position="118"/>
    </location>
</feature>
<feature type="transmembrane region" description="Helical" evidence="6">
    <location>
        <begin position="345"/>
        <end position="366"/>
    </location>
</feature>
<dbReference type="PANTHER" id="PTHR30569">
    <property type="entry name" value="CYTOSINE TRANSPORTER CODB"/>
    <property type="match status" value="1"/>
</dbReference>
<keyword evidence="5 6" id="KW-0472">Membrane</keyword>
<keyword evidence="4 6" id="KW-1133">Transmembrane helix</keyword>
<evidence type="ECO:0000256" key="6">
    <source>
        <dbReference type="SAM" id="Phobius"/>
    </source>
</evidence>
<organism evidence="7 8">
    <name type="scientific">Roseateles agri</name>
    <dbReference type="NCBI Taxonomy" id="3098619"/>
    <lineage>
        <taxon>Bacteria</taxon>
        <taxon>Pseudomonadati</taxon>
        <taxon>Pseudomonadota</taxon>
        <taxon>Betaproteobacteria</taxon>
        <taxon>Burkholderiales</taxon>
        <taxon>Sphaerotilaceae</taxon>
        <taxon>Roseateles</taxon>
    </lineage>
</organism>
<evidence type="ECO:0000256" key="2">
    <source>
        <dbReference type="ARBA" id="ARBA00008974"/>
    </source>
</evidence>